<sequence>MEAIEEFFKYFSPLENSLSWDNVGLLIPGSSDISNILLTIDLTEEVLNEAIQKNIKFIIAYHPVIFKPLKNFNEHEVVVECIRNNISVFCVHTALDRKINEYLLGKILSADIEDIIHLDKLNIGSNGISTYTEKPEIFFKDMFTYAKNNTKSIKDILLIMKKMFGTFRYSMGIRDIYDSIKNKIVVAVGSPGLEPLEKDSILITGEMSHHNLLFYRRKNVTVILTEHSKGERIYLPELKQKLELYLPGSDIYISEFDKDPVNFLH</sequence>
<proteinExistence type="inferred from homology"/>
<accession>S7W8N9</accession>
<name>S7W8N9_SPRLO</name>
<dbReference type="STRING" id="1358809.S7W8N9"/>
<dbReference type="GO" id="GO:0046872">
    <property type="term" value="F:metal ion binding"/>
    <property type="evidence" value="ECO:0007669"/>
    <property type="project" value="UniProtKB-KW"/>
</dbReference>
<dbReference type="GO" id="GO:0005739">
    <property type="term" value="C:mitochondrion"/>
    <property type="evidence" value="ECO:0007669"/>
    <property type="project" value="TreeGrafter"/>
</dbReference>
<organism evidence="3 4">
    <name type="scientific">Spraguea lophii (strain 42_110)</name>
    <name type="common">Microsporidian parasite</name>
    <dbReference type="NCBI Taxonomy" id="1358809"/>
    <lineage>
        <taxon>Eukaryota</taxon>
        <taxon>Fungi</taxon>
        <taxon>Fungi incertae sedis</taxon>
        <taxon>Microsporidia</taxon>
        <taxon>Spragueidae</taxon>
        <taxon>Spraguea</taxon>
    </lineage>
</organism>
<dbReference type="HOGENOM" id="CLU_037423_0_1_1"/>
<keyword evidence="2" id="KW-0479">Metal-binding</keyword>
<dbReference type="VEuPathDB" id="MicrosporidiaDB:SLOPH_1389"/>
<dbReference type="InterPro" id="IPR002678">
    <property type="entry name" value="DUF34/NIF3"/>
</dbReference>
<dbReference type="Pfam" id="PF01784">
    <property type="entry name" value="DUF34_NIF3"/>
    <property type="match status" value="1"/>
</dbReference>
<dbReference type="SUPFAM" id="SSF102705">
    <property type="entry name" value="NIF3 (NGG1p interacting factor 3)-like"/>
    <property type="match status" value="1"/>
</dbReference>
<dbReference type="FunFam" id="3.40.1390.30:FF:000001">
    <property type="entry name" value="GTP cyclohydrolase 1 type 2"/>
    <property type="match status" value="1"/>
</dbReference>
<evidence type="ECO:0000313" key="3">
    <source>
        <dbReference type="EMBL" id="EPR79206.1"/>
    </source>
</evidence>
<feature type="binding site" evidence="2">
    <location>
        <position position="231"/>
    </location>
    <ligand>
        <name>a divalent metal cation</name>
        <dbReference type="ChEBI" id="CHEBI:60240"/>
        <label>1</label>
    </ligand>
</feature>
<comment type="similarity">
    <text evidence="1">Belongs to the GTP cyclohydrolase I type 2/NIF3 family.</text>
</comment>
<evidence type="ECO:0000256" key="1">
    <source>
        <dbReference type="ARBA" id="ARBA00006964"/>
    </source>
</evidence>
<dbReference type="OrthoDB" id="3345469at2759"/>
<dbReference type="EMBL" id="ATCN01000352">
    <property type="protein sequence ID" value="EPR79206.1"/>
    <property type="molecule type" value="Genomic_DNA"/>
</dbReference>
<dbReference type="InParanoid" id="S7W8N9"/>
<dbReference type="Proteomes" id="UP000014978">
    <property type="component" value="Unassembled WGS sequence"/>
</dbReference>
<dbReference type="InterPro" id="IPR036069">
    <property type="entry name" value="DUF34/NIF3_sf"/>
</dbReference>
<protein>
    <submittedName>
        <fullName evidence="3">NGG1p interacting factor 3</fullName>
    </submittedName>
</protein>
<feature type="binding site" evidence="2">
    <location>
        <position position="62"/>
    </location>
    <ligand>
        <name>a divalent metal cation</name>
        <dbReference type="ChEBI" id="CHEBI:60240"/>
        <label>1</label>
    </ligand>
</feature>
<evidence type="ECO:0000256" key="2">
    <source>
        <dbReference type="PIRSR" id="PIRSR602678-1"/>
    </source>
</evidence>
<keyword evidence="4" id="KW-1185">Reference proteome</keyword>
<dbReference type="PANTHER" id="PTHR13799">
    <property type="entry name" value="NGG1 INTERACTING FACTOR 3"/>
    <property type="match status" value="1"/>
</dbReference>
<comment type="caution">
    <text evidence="3">The sequence shown here is derived from an EMBL/GenBank/DDBJ whole genome shotgun (WGS) entry which is preliminary data.</text>
</comment>
<evidence type="ECO:0000313" key="4">
    <source>
        <dbReference type="Proteomes" id="UP000014978"/>
    </source>
</evidence>
<dbReference type="PANTHER" id="PTHR13799:SF13">
    <property type="entry name" value="NIF3-LIKE PROTEIN 1"/>
    <property type="match status" value="1"/>
</dbReference>
<feature type="binding site" evidence="2">
    <location>
        <position position="227"/>
    </location>
    <ligand>
        <name>a divalent metal cation</name>
        <dbReference type="ChEBI" id="CHEBI:60240"/>
        <label>1</label>
    </ligand>
</feature>
<dbReference type="AlphaFoldDB" id="S7W8N9"/>
<reference evidence="4" key="1">
    <citation type="journal article" date="2013" name="PLoS Genet.">
        <title>The genome of Spraguea lophii and the basis of host-microsporidian interactions.</title>
        <authorList>
            <person name="Campbell S.E."/>
            <person name="Williams T.A."/>
            <person name="Yousuf A."/>
            <person name="Soanes D.M."/>
            <person name="Paszkiewicz K.H."/>
            <person name="Williams B.A.P."/>
        </authorList>
    </citation>
    <scope>NUCLEOTIDE SEQUENCE [LARGE SCALE GENOMIC DNA]</scope>
    <source>
        <strain evidence="4">42_110</strain>
    </source>
</reference>
<dbReference type="OMA" id="DINWSAR"/>
<feature type="binding site" evidence="2">
    <location>
        <position position="96"/>
    </location>
    <ligand>
        <name>a divalent metal cation</name>
        <dbReference type="ChEBI" id="CHEBI:60240"/>
        <label>1</label>
    </ligand>
</feature>
<dbReference type="Gene3D" id="3.40.1390.30">
    <property type="entry name" value="NIF3 (NGG1p interacting factor 3)-like"/>
    <property type="match status" value="1"/>
</dbReference>
<gene>
    <name evidence="3" type="ORF">SLOPH_1389</name>
</gene>
<feature type="non-terminal residue" evidence="3">
    <location>
        <position position="1"/>
    </location>
</feature>
<dbReference type="FunCoup" id="S7W8N9">
    <property type="interactions" value="156"/>
</dbReference>